<dbReference type="InterPro" id="IPR028973">
    <property type="entry name" value="PhnB-like"/>
</dbReference>
<dbReference type="Pfam" id="PF06983">
    <property type="entry name" value="3-dmu-9_3-mt"/>
    <property type="match status" value="1"/>
</dbReference>
<evidence type="ECO:0000259" key="1">
    <source>
        <dbReference type="Pfam" id="PF06983"/>
    </source>
</evidence>
<gene>
    <name evidence="2" type="ORF">FRC98_07310</name>
</gene>
<evidence type="ECO:0000313" key="3">
    <source>
        <dbReference type="Proteomes" id="UP000321412"/>
    </source>
</evidence>
<feature type="domain" description="PhnB-like" evidence="1">
    <location>
        <begin position="5"/>
        <end position="128"/>
    </location>
</feature>
<comment type="caution">
    <text evidence="2">The sequence shown here is derived from an EMBL/GenBank/DDBJ whole genome shotgun (WGS) entry which is preliminary data.</text>
</comment>
<dbReference type="OrthoDB" id="5293819at2"/>
<sequence length="131" mass="14927">MTTTLTPSLMFIGKASEAIELYTSIFDDAELVRIDRYDASNPEMEGQIMQAELRVHNQSLLFTDSPDVHSFTFTPSISFFVRCESTEEVDRIFAALSECGKVMMPLDAYPFSERFGWCNDRFGVSWQVSLN</sequence>
<organism evidence="2 3">
    <name type="scientific">Lujinxingia vulgaris</name>
    <dbReference type="NCBI Taxonomy" id="2600176"/>
    <lineage>
        <taxon>Bacteria</taxon>
        <taxon>Deltaproteobacteria</taxon>
        <taxon>Bradymonadales</taxon>
        <taxon>Lujinxingiaceae</taxon>
        <taxon>Lujinxingia</taxon>
    </lineage>
</organism>
<dbReference type="InterPro" id="IPR029068">
    <property type="entry name" value="Glyas_Bleomycin-R_OHBP_Dase"/>
</dbReference>
<dbReference type="PIRSF" id="PIRSF021700">
    <property type="entry name" value="3_dmu_93_MTrfase"/>
    <property type="match status" value="1"/>
</dbReference>
<dbReference type="PANTHER" id="PTHR33990:SF4">
    <property type="entry name" value="PHNB-LIKE DOMAIN-CONTAINING PROTEIN"/>
    <property type="match status" value="1"/>
</dbReference>
<keyword evidence="3" id="KW-1185">Reference proteome</keyword>
<protein>
    <submittedName>
        <fullName evidence="2">VOC family protein</fullName>
    </submittedName>
</protein>
<dbReference type="Gene3D" id="3.30.720.110">
    <property type="match status" value="1"/>
</dbReference>
<reference evidence="2 3" key="1">
    <citation type="submission" date="2019-08" db="EMBL/GenBank/DDBJ databases">
        <title>Bradymonadales sp. TMQ4.</title>
        <authorList>
            <person name="Liang Q."/>
        </authorList>
    </citation>
    <scope>NUCLEOTIDE SEQUENCE [LARGE SCALE GENOMIC DNA]</scope>
    <source>
        <strain evidence="2 3">TMQ4</strain>
    </source>
</reference>
<dbReference type="RefSeq" id="WP_146980650.1">
    <property type="nucleotide sequence ID" value="NZ_VOSM01000003.1"/>
</dbReference>
<dbReference type="SUPFAM" id="SSF54593">
    <property type="entry name" value="Glyoxalase/Bleomycin resistance protein/Dihydroxybiphenyl dioxygenase"/>
    <property type="match status" value="1"/>
</dbReference>
<dbReference type="InterPro" id="IPR009725">
    <property type="entry name" value="3_dmu_93_MTrfase"/>
</dbReference>
<proteinExistence type="predicted"/>
<accession>A0A5C6X6R3</accession>
<dbReference type="Proteomes" id="UP000321412">
    <property type="component" value="Unassembled WGS sequence"/>
</dbReference>
<dbReference type="AlphaFoldDB" id="A0A5C6X6R3"/>
<dbReference type="EMBL" id="VOSM01000003">
    <property type="protein sequence ID" value="TXD37493.1"/>
    <property type="molecule type" value="Genomic_DNA"/>
</dbReference>
<dbReference type="CDD" id="cd06588">
    <property type="entry name" value="PhnB_like"/>
    <property type="match status" value="1"/>
</dbReference>
<dbReference type="Gene3D" id="3.30.720.100">
    <property type="match status" value="1"/>
</dbReference>
<name>A0A5C6X6R3_9DELT</name>
<dbReference type="PANTHER" id="PTHR33990">
    <property type="entry name" value="PROTEIN YJDN-RELATED"/>
    <property type="match status" value="1"/>
</dbReference>
<evidence type="ECO:0000313" key="2">
    <source>
        <dbReference type="EMBL" id="TXD37493.1"/>
    </source>
</evidence>